<evidence type="ECO:0000313" key="9">
    <source>
        <dbReference type="EMBL" id="TWJ14688.1"/>
    </source>
</evidence>
<keyword evidence="3 8" id="KW-0349">Heme</keyword>
<dbReference type="RefSeq" id="WP_147132139.1">
    <property type="nucleotide sequence ID" value="NZ_BAABIJ010000001.1"/>
</dbReference>
<reference evidence="9 10" key="1">
    <citation type="journal article" date="2013" name="Stand. Genomic Sci.">
        <title>Genomic Encyclopedia of Type Strains, Phase I: The one thousand microbial genomes (KMG-I) project.</title>
        <authorList>
            <person name="Kyrpides N.C."/>
            <person name="Woyke T."/>
            <person name="Eisen J.A."/>
            <person name="Garrity G."/>
            <person name="Lilburn T.G."/>
            <person name="Beck B.J."/>
            <person name="Whitman W.B."/>
            <person name="Hugenholtz P."/>
            <person name="Klenk H.P."/>
        </authorList>
    </citation>
    <scope>NUCLEOTIDE SEQUENCE [LARGE SCALE GENOMIC DNA]</scope>
    <source>
        <strain evidence="9 10">DSM 45044</strain>
    </source>
</reference>
<keyword evidence="7 8" id="KW-0503">Monooxygenase</keyword>
<keyword evidence="10" id="KW-1185">Reference proteome</keyword>
<sequence>MSQTDTAVPTLPFAQPHPLLLPPVLRRLHNTGAVHRVRTATGDTAWLVTGYDRVKALLSDDRLGMSHPDPGNAATISDSALFGGRPAGNFDTEHADRARMRRLLAPFFTAKRMRALEPRVDALVADLMDALSAGPNPADLHEAVALPLPILVICELLGVPYADRAEFRSYSNAAASTTDTATSERGLADLFGYMRRLVEAKRTAPADDVVSGLCAIDGLDDDTVAGLAAMLLFAGHETTVAQIGYATVLLLSNEVQRREVAEDPAKVVGAVEECLRFPGSGTGGLLRYPRVDIDIAGTPIPAGDLVLLDISAANHDPAAFPAPERFDIDRATPTRHLGFSHGGHYCIGAPLARIEMRSTIRALVTRFPTMRLTRPAETLTVHTDRLTRSLTGIPVTW</sequence>
<comment type="similarity">
    <text evidence="2 8">Belongs to the cytochrome P450 family.</text>
</comment>
<evidence type="ECO:0000256" key="2">
    <source>
        <dbReference type="ARBA" id="ARBA00010617"/>
    </source>
</evidence>
<dbReference type="GO" id="GO:0004497">
    <property type="term" value="F:monooxygenase activity"/>
    <property type="evidence" value="ECO:0007669"/>
    <property type="project" value="UniProtKB-KW"/>
</dbReference>
<dbReference type="InterPro" id="IPR002397">
    <property type="entry name" value="Cyt_P450_B"/>
</dbReference>
<dbReference type="Pfam" id="PF00067">
    <property type="entry name" value="p450"/>
    <property type="match status" value="1"/>
</dbReference>
<dbReference type="CDD" id="cd11031">
    <property type="entry name" value="Cyp158A-like"/>
    <property type="match status" value="1"/>
</dbReference>
<dbReference type="OrthoDB" id="4133219at2"/>
<dbReference type="InterPro" id="IPR001128">
    <property type="entry name" value="Cyt_P450"/>
</dbReference>
<accession>A0A562VA10</accession>
<dbReference type="EMBL" id="VLLL01000005">
    <property type="protein sequence ID" value="TWJ14688.1"/>
    <property type="molecule type" value="Genomic_DNA"/>
</dbReference>
<gene>
    <name evidence="9" type="ORF">LX16_0377</name>
</gene>
<proteinExistence type="inferred from homology"/>
<keyword evidence="6 8" id="KW-0408">Iron</keyword>
<dbReference type="PROSITE" id="PS00086">
    <property type="entry name" value="CYTOCHROME_P450"/>
    <property type="match status" value="1"/>
</dbReference>
<comment type="cofactor">
    <cofactor evidence="1">
        <name>heme</name>
        <dbReference type="ChEBI" id="CHEBI:30413"/>
    </cofactor>
</comment>
<dbReference type="FunFam" id="1.10.630.10:FF:000018">
    <property type="entry name" value="Cytochrome P450 monooxygenase"/>
    <property type="match status" value="1"/>
</dbReference>
<dbReference type="SUPFAM" id="SSF48264">
    <property type="entry name" value="Cytochrome P450"/>
    <property type="match status" value="1"/>
</dbReference>
<keyword evidence="4 8" id="KW-0479">Metal-binding</keyword>
<name>A0A562VA10_9ACTN</name>
<protein>
    <submittedName>
        <fullName evidence="9">Pentalenolactone synthase</fullName>
    </submittedName>
</protein>
<evidence type="ECO:0000256" key="1">
    <source>
        <dbReference type="ARBA" id="ARBA00001971"/>
    </source>
</evidence>
<dbReference type="Gene3D" id="1.10.630.10">
    <property type="entry name" value="Cytochrome P450"/>
    <property type="match status" value="1"/>
</dbReference>
<keyword evidence="5 8" id="KW-0560">Oxidoreductase</keyword>
<dbReference type="PANTHER" id="PTHR46696:SF5">
    <property type="entry name" value="CYTOCHROME P450 BJ-1"/>
    <property type="match status" value="1"/>
</dbReference>
<evidence type="ECO:0000256" key="6">
    <source>
        <dbReference type="ARBA" id="ARBA00023004"/>
    </source>
</evidence>
<dbReference type="InterPro" id="IPR036396">
    <property type="entry name" value="Cyt_P450_sf"/>
</dbReference>
<evidence type="ECO:0000256" key="3">
    <source>
        <dbReference type="ARBA" id="ARBA00022617"/>
    </source>
</evidence>
<evidence type="ECO:0000256" key="4">
    <source>
        <dbReference type="ARBA" id="ARBA00022723"/>
    </source>
</evidence>
<dbReference type="AlphaFoldDB" id="A0A562VA10"/>
<comment type="caution">
    <text evidence="9">The sequence shown here is derived from an EMBL/GenBank/DDBJ whole genome shotgun (WGS) entry which is preliminary data.</text>
</comment>
<dbReference type="GO" id="GO:0016705">
    <property type="term" value="F:oxidoreductase activity, acting on paired donors, with incorporation or reduction of molecular oxygen"/>
    <property type="evidence" value="ECO:0007669"/>
    <property type="project" value="InterPro"/>
</dbReference>
<evidence type="ECO:0000256" key="5">
    <source>
        <dbReference type="ARBA" id="ARBA00023002"/>
    </source>
</evidence>
<dbReference type="InterPro" id="IPR017972">
    <property type="entry name" value="Cyt_P450_CS"/>
</dbReference>
<dbReference type="PRINTS" id="PR00359">
    <property type="entry name" value="BP450"/>
</dbReference>
<evidence type="ECO:0000313" key="10">
    <source>
        <dbReference type="Proteomes" id="UP000321617"/>
    </source>
</evidence>
<organism evidence="9 10">
    <name type="scientific">Stackebrandtia albiflava</name>
    <dbReference type="NCBI Taxonomy" id="406432"/>
    <lineage>
        <taxon>Bacteria</taxon>
        <taxon>Bacillati</taxon>
        <taxon>Actinomycetota</taxon>
        <taxon>Actinomycetes</taxon>
        <taxon>Glycomycetales</taxon>
        <taxon>Glycomycetaceae</taxon>
        <taxon>Stackebrandtia</taxon>
    </lineage>
</organism>
<evidence type="ECO:0000256" key="8">
    <source>
        <dbReference type="RuleBase" id="RU000461"/>
    </source>
</evidence>
<dbReference type="GO" id="GO:0005506">
    <property type="term" value="F:iron ion binding"/>
    <property type="evidence" value="ECO:0007669"/>
    <property type="project" value="InterPro"/>
</dbReference>
<dbReference type="GO" id="GO:0020037">
    <property type="term" value="F:heme binding"/>
    <property type="evidence" value="ECO:0007669"/>
    <property type="project" value="InterPro"/>
</dbReference>
<dbReference type="Proteomes" id="UP000321617">
    <property type="component" value="Unassembled WGS sequence"/>
</dbReference>
<evidence type="ECO:0000256" key="7">
    <source>
        <dbReference type="ARBA" id="ARBA00023033"/>
    </source>
</evidence>
<dbReference type="PANTHER" id="PTHR46696">
    <property type="entry name" value="P450, PUTATIVE (EUROFUNG)-RELATED"/>
    <property type="match status" value="1"/>
</dbReference>